<keyword evidence="2" id="KW-0597">Phosphoprotein</keyword>
<evidence type="ECO:0000256" key="1">
    <source>
        <dbReference type="ARBA" id="ARBA00006215"/>
    </source>
</evidence>
<feature type="compositionally biased region" description="Polar residues" evidence="3">
    <location>
        <begin position="180"/>
        <end position="194"/>
    </location>
</feature>
<sequence length="551" mass="61522">MASRKKKLSPSKVHRKALKCTVYLDIHKVTCPGVLLTKYKDIYLSVCIMGQYRKTPCVPPVFPLRFHHKMVFEKTFPGVVDPADVADLLEADTTSFELIQLVPPEGEVLATMKESSRDFLYPGEGEQQRETLMRRSSSFPGISPKVEFATTSVIEESEGGDSRPASPPQTCRLSPVRPSLTPSRQKKCSPSTRLFSAEEDANLISLKGGKERLHVEARTTNCAPSSPPRRSPSSTHSVQSPQKNKKERKPTSPGASADYQQPTVSSRTRALSPYTHRRMCQLSEENRQRLGHLQLGPHRFRKETESLPPFLVSRSSSASLMGTPCSSQSNSMQRRSVSFTADHSDSSLLGSYRPRTAPLLVTRIAHVSMKLSVTRIAHVSMKLSVTRIAHVSMKLLVTRIAHVSMKLSVTRIAHVSMKLSVTRIAHVSMKLSVTRIAHVSMKLSVTRIAHVSMKLLVTRIAHVSMKLLVTSGSLRFRSSPESRLETQNRSPVRGASFAEPNSRSPPTLSSSLRERLRTSQISPSYSEQIHRRVRRILQTHKTTRDHQVDHL</sequence>
<dbReference type="InterPro" id="IPR032732">
    <property type="entry name" value="SPATA6_N"/>
</dbReference>
<feature type="domain" description="Spermatogenesis-associated protein 6 N-terminal" evidence="4">
    <location>
        <begin position="22"/>
        <end position="154"/>
    </location>
</feature>
<dbReference type="InterPro" id="IPR042769">
    <property type="entry name" value="SPATA6_fam"/>
</dbReference>
<reference evidence="5" key="1">
    <citation type="submission" date="2022-11" db="EMBL/GenBank/DDBJ databases">
        <title>Chromosome-level genome of Pogonophryne albipinna.</title>
        <authorList>
            <person name="Jo E."/>
        </authorList>
    </citation>
    <scope>NUCLEOTIDE SEQUENCE</scope>
    <source>
        <strain evidence="5">SGF0006</strain>
        <tissue evidence="5">Muscle</tissue>
    </source>
</reference>
<comment type="caution">
    <text evidence="5">The sequence shown here is derived from an EMBL/GenBank/DDBJ whole genome shotgun (WGS) entry which is preliminary data.</text>
</comment>
<gene>
    <name evidence="5" type="ORF">JOQ06_005647</name>
</gene>
<comment type="similarity">
    <text evidence="1">Belongs to the SPATA6 family.</text>
</comment>
<feature type="compositionally biased region" description="Polar residues" evidence="3">
    <location>
        <begin position="258"/>
        <end position="269"/>
    </location>
</feature>
<dbReference type="EMBL" id="JAPTMU010000005">
    <property type="protein sequence ID" value="KAJ4943142.1"/>
    <property type="molecule type" value="Genomic_DNA"/>
</dbReference>
<protein>
    <recommendedName>
        <fullName evidence="4">Spermatogenesis-associated protein 6 N-terminal domain-containing protein</fullName>
    </recommendedName>
</protein>
<evidence type="ECO:0000256" key="3">
    <source>
        <dbReference type="SAM" id="MobiDB-lite"/>
    </source>
</evidence>
<feature type="region of interest" description="Disordered" evidence="3">
    <location>
        <begin position="206"/>
        <end position="274"/>
    </location>
</feature>
<dbReference type="PANTHER" id="PTHR16435:SF3">
    <property type="entry name" value="SPERMATOGENESIS-ASSOCIATED PROTEIN 6"/>
    <property type="match status" value="1"/>
</dbReference>
<evidence type="ECO:0000313" key="5">
    <source>
        <dbReference type="EMBL" id="KAJ4943142.1"/>
    </source>
</evidence>
<evidence type="ECO:0000313" key="6">
    <source>
        <dbReference type="Proteomes" id="UP001219934"/>
    </source>
</evidence>
<feature type="region of interest" description="Disordered" evidence="3">
    <location>
        <begin position="154"/>
        <end position="194"/>
    </location>
</feature>
<dbReference type="GO" id="GO:0032027">
    <property type="term" value="F:myosin light chain binding"/>
    <property type="evidence" value="ECO:0007669"/>
    <property type="project" value="InterPro"/>
</dbReference>
<feature type="compositionally biased region" description="Low complexity" evidence="3">
    <location>
        <begin position="502"/>
        <end position="511"/>
    </location>
</feature>
<feature type="region of interest" description="Disordered" evidence="3">
    <location>
        <begin position="478"/>
        <end position="527"/>
    </location>
</feature>
<evidence type="ECO:0000259" key="4">
    <source>
        <dbReference type="Pfam" id="PF14909"/>
    </source>
</evidence>
<keyword evidence="6" id="KW-1185">Reference proteome</keyword>
<accession>A0AAD6BGH9</accession>
<proteinExistence type="inferred from homology"/>
<dbReference type="AlphaFoldDB" id="A0AAD6BGH9"/>
<dbReference type="Pfam" id="PF14909">
    <property type="entry name" value="SPATA6"/>
    <property type="match status" value="1"/>
</dbReference>
<dbReference type="Proteomes" id="UP001219934">
    <property type="component" value="Unassembled WGS sequence"/>
</dbReference>
<dbReference type="PANTHER" id="PTHR16435">
    <property type="entry name" value="SPERMATOGENESIS-ASSOCIATED PROTEIN 6 SPATA6"/>
    <property type="match status" value="1"/>
</dbReference>
<evidence type="ECO:0000256" key="2">
    <source>
        <dbReference type="ARBA" id="ARBA00022553"/>
    </source>
</evidence>
<organism evidence="5 6">
    <name type="scientific">Pogonophryne albipinna</name>
    <dbReference type="NCBI Taxonomy" id="1090488"/>
    <lineage>
        <taxon>Eukaryota</taxon>
        <taxon>Metazoa</taxon>
        <taxon>Chordata</taxon>
        <taxon>Craniata</taxon>
        <taxon>Vertebrata</taxon>
        <taxon>Euteleostomi</taxon>
        <taxon>Actinopterygii</taxon>
        <taxon>Neopterygii</taxon>
        <taxon>Teleostei</taxon>
        <taxon>Neoteleostei</taxon>
        <taxon>Acanthomorphata</taxon>
        <taxon>Eupercaria</taxon>
        <taxon>Perciformes</taxon>
        <taxon>Notothenioidei</taxon>
        <taxon>Pogonophryne</taxon>
    </lineage>
</organism>
<feature type="compositionally biased region" description="Basic and acidic residues" evidence="3">
    <location>
        <begin position="208"/>
        <end position="217"/>
    </location>
</feature>
<name>A0AAD6BGH9_9TELE</name>
<dbReference type="GO" id="GO:0120212">
    <property type="term" value="C:sperm head-tail coupling apparatus"/>
    <property type="evidence" value="ECO:0007669"/>
    <property type="project" value="InterPro"/>
</dbReference>
<dbReference type="GO" id="GO:0007283">
    <property type="term" value="P:spermatogenesis"/>
    <property type="evidence" value="ECO:0007669"/>
    <property type="project" value="InterPro"/>
</dbReference>